<protein>
    <submittedName>
        <fullName evidence="2">Transposon Tf2-8 polyprotein</fullName>
    </submittedName>
</protein>
<dbReference type="PANTHER" id="PTHR37984:SF15">
    <property type="entry name" value="INTEGRASE CATALYTIC DOMAIN-CONTAINING PROTEIN"/>
    <property type="match status" value="1"/>
</dbReference>
<dbReference type="GO" id="GO:0003676">
    <property type="term" value="F:nucleic acid binding"/>
    <property type="evidence" value="ECO:0007669"/>
    <property type="project" value="InterPro"/>
</dbReference>
<dbReference type="Gene3D" id="3.30.70.270">
    <property type="match status" value="1"/>
</dbReference>
<reference evidence="2 3" key="1">
    <citation type="journal article" date="2018" name="PLoS Genet.">
        <title>Population sequencing reveals clonal diversity and ancestral inbreeding in the grapevine cultivar Chardonnay.</title>
        <authorList>
            <person name="Roach M.J."/>
            <person name="Johnson D.L."/>
            <person name="Bohlmann J."/>
            <person name="van Vuuren H.J."/>
            <person name="Jones S.J."/>
            <person name="Pretorius I.S."/>
            <person name="Schmidt S.A."/>
            <person name="Borneman A.R."/>
        </authorList>
    </citation>
    <scope>NUCLEOTIDE SEQUENCE [LARGE SCALE GENOMIC DNA]</scope>
    <source>
        <strain evidence="3">cv. Chardonnay</strain>
        <tissue evidence="2">Leaf</tissue>
    </source>
</reference>
<dbReference type="SUPFAM" id="SSF56672">
    <property type="entry name" value="DNA/RNA polymerases"/>
    <property type="match status" value="1"/>
</dbReference>
<dbReference type="Pfam" id="PF17919">
    <property type="entry name" value="RT_RNaseH_2"/>
    <property type="match status" value="1"/>
</dbReference>
<evidence type="ECO:0000259" key="1">
    <source>
        <dbReference type="PROSITE" id="PS50994"/>
    </source>
</evidence>
<dbReference type="EMBL" id="QGNW01000105">
    <property type="protein sequence ID" value="RVW96894.1"/>
    <property type="molecule type" value="Genomic_DNA"/>
</dbReference>
<dbReference type="InterPro" id="IPR001584">
    <property type="entry name" value="Integrase_cat-core"/>
</dbReference>
<dbReference type="InterPro" id="IPR036397">
    <property type="entry name" value="RNaseH_sf"/>
</dbReference>
<proteinExistence type="predicted"/>
<dbReference type="InterPro" id="IPR021109">
    <property type="entry name" value="Peptidase_aspartic_dom_sf"/>
</dbReference>
<dbReference type="InterPro" id="IPR050951">
    <property type="entry name" value="Retrovirus_Pol_polyprotein"/>
</dbReference>
<dbReference type="InterPro" id="IPR012337">
    <property type="entry name" value="RNaseH-like_sf"/>
</dbReference>
<dbReference type="Proteomes" id="UP000288805">
    <property type="component" value="Unassembled WGS sequence"/>
</dbReference>
<accession>A0A438IJJ9</accession>
<dbReference type="SUPFAM" id="SSF53098">
    <property type="entry name" value="Ribonuclease H-like"/>
    <property type="match status" value="1"/>
</dbReference>
<name>A0A438IJJ9_VITVI</name>
<dbReference type="InterPro" id="IPR041577">
    <property type="entry name" value="RT_RNaseH_2"/>
</dbReference>
<feature type="domain" description="Integrase catalytic" evidence="1">
    <location>
        <begin position="604"/>
        <end position="763"/>
    </location>
</feature>
<dbReference type="PANTHER" id="PTHR37984">
    <property type="entry name" value="PROTEIN CBG26694"/>
    <property type="match status" value="1"/>
</dbReference>
<dbReference type="Gene3D" id="3.30.420.10">
    <property type="entry name" value="Ribonuclease H-like superfamily/Ribonuclease H"/>
    <property type="match status" value="1"/>
</dbReference>
<dbReference type="Pfam" id="PF00665">
    <property type="entry name" value="rve"/>
    <property type="match status" value="1"/>
</dbReference>
<dbReference type="InterPro" id="IPR043502">
    <property type="entry name" value="DNA/RNA_pol_sf"/>
</dbReference>
<gene>
    <name evidence="2" type="primary">Tf2-8_27</name>
    <name evidence="2" type="ORF">CK203_026082</name>
</gene>
<comment type="caution">
    <text evidence="2">The sequence shown here is derived from an EMBL/GenBank/DDBJ whole genome shotgun (WGS) entry which is preliminary data.</text>
</comment>
<dbReference type="InterPro" id="IPR043128">
    <property type="entry name" value="Rev_trsase/Diguanyl_cyclase"/>
</dbReference>
<dbReference type="AlphaFoldDB" id="A0A438IJJ9"/>
<evidence type="ECO:0000313" key="2">
    <source>
        <dbReference type="EMBL" id="RVW96894.1"/>
    </source>
</evidence>
<dbReference type="Gene3D" id="2.40.70.10">
    <property type="entry name" value="Acid Proteases"/>
    <property type="match status" value="1"/>
</dbReference>
<dbReference type="PROSITE" id="PS50994">
    <property type="entry name" value="INTEGRASE"/>
    <property type="match status" value="1"/>
</dbReference>
<evidence type="ECO:0000313" key="3">
    <source>
        <dbReference type="Proteomes" id="UP000288805"/>
    </source>
</evidence>
<dbReference type="GO" id="GO:0015074">
    <property type="term" value="P:DNA integration"/>
    <property type="evidence" value="ECO:0007669"/>
    <property type="project" value="InterPro"/>
</dbReference>
<organism evidence="2 3">
    <name type="scientific">Vitis vinifera</name>
    <name type="common">Grape</name>
    <dbReference type="NCBI Taxonomy" id="29760"/>
    <lineage>
        <taxon>Eukaryota</taxon>
        <taxon>Viridiplantae</taxon>
        <taxon>Streptophyta</taxon>
        <taxon>Embryophyta</taxon>
        <taxon>Tracheophyta</taxon>
        <taxon>Spermatophyta</taxon>
        <taxon>Magnoliopsida</taxon>
        <taxon>eudicotyledons</taxon>
        <taxon>Gunneridae</taxon>
        <taxon>Pentapetalae</taxon>
        <taxon>rosids</taxon>
        <taxon>Vitales</taxon>
        <taxon>Vitaceae</taxon>
        <taxon>Viteae</taxon>
        <taxon>Vitis</taxon>
    </lineage>
</organism>
<sequence length="774" mass="86779">MAARSSAMDAIREQITRLEAYVGDSLDGDTTLSARVAETVEELGVQRGLAENRDKYVEIMESLATMIKTAVEQFRGRVGSLEGGIALLKQAVLQGTPSISKPTPTKMLNFGGKREPVMMLYLGDVEEGIEGLVPSHEQGVGGSGVSEETKANGLEVKFSFHYDPEREEPTATTSKGLPKKEKLNALIAAEEDNSESGTPTRMNPLQLLNAIRAETHRGLMYVEMAMGGQKVVASVDSGTTHNFVSTREATRLGLKLSKDDSKLKAVNSQTQETHGLAKNMMRAKVALLPHLNGIFIMDETQPCYMRGLSKPPKKPSKEETVSALQVEKGLRKEQLTYVAALIEIKPEKMVEVPNEIVPILQETDPTFKGTVWGTGTLIPLAIDLFDRLTNAPATFCNLMNDVLFDFLDSFVVVYLDDIVIYSQTLQDHLVHLEKALGVQGTNMHGWIQGGSNPGLAYTYKVLRLPDLELPFEVQTDASDKALRGVLVQEGHLVAFESRKLGRHNQVADALSRKKVTEFVGSLSQVVADFSARVRQEAPQDSIYNKLVDQVKEDTTRRYWLDDGLLYHVGRKLYVPSRKLRREFLKETHDTKEEEGTKFVASSAFPERPWRCLSMDFITRFLKVQGYWSILVVVDTFSKYVVFIPVQHECPVEEAARLFFSNVVKYFGIPEDIVSDRDSRFIDKFWVELFKMMGTECKFSTTNYPQMDGQAERVNALLKEYLRHYVSATQQNWLELMDVAQLSYNLHQSSVTGKSPFEVVIGFQPRMPMDVLANY</sequence>